<reference evidence="3" key="1">
    <citation type="journal article" date="2019" name="Int. J. Syst. Evol. Microbiol.">
        <title>The Global Catalogue of Microorganisms (GCM) 10K type strain sequencing project: providing services to taxonomists for standard genome sequencing and annotation.</title>
        <authorList>
            <consortium name="The Broad Institute Genomics Platform"/>
            <consortium name="The Broad Institute Genome Sequencing Center for Infectious Disease"/>
            <person name="Wu L."/>
            <person name="Ma J."/>
        </authorList>
    </citation>
    <scope>NUCLEOTIDE SEQUENCE [LARGE SCALE GENOMIC DNA]</scope>
    <source>
        <strain evidence="3">CGMCC 1.18439</strain>
    </source>
</reference>
<protein>
    <recommendedName>
        <fullName evidence="1">PatA-like N-terminal domain-containing protein</fullName>
    </recommendedName>
</protein>
<comment type="caution">
    <text evidence="2">The sequence shown here is derived from an EMBL/GenBank/DDBJ whole genome shotgun (WGS) entry which is preliminary data.</text>
</comment>
<sequence>MKRIFVVMSDPARAALIGWLISAAGARPSLSEGALPALTELERSEVDAVICSEDVGDMTGEDFRNILRYEPATRLTPVYLITSQTGQQHAEPPNYNVEPATNTLDLVRMVLQQVGVPAGPALPCDSAPGDLRGQMGEVGLAELISWVAEMQLSGHWLIESQDRRGYLLMQGGDITYAEFGGHTGHAALLELLDRVGQDPDSRFRFCRAELPSGPPPRNIEERTERLLMEVTVDLDHRHAERAASA</sequence>
<proteinExistence type="predicted"/>
<feature type="domain" description="PatA-like N-terminal" evidence="1">
    <location>
        <begin position="133"/>
        <end position="237"/>
    </location>
</feature>
<dbReference type="InterPro" id="IPR011006">
    <property type="entry name" value="CheY-like_superfamily"/>
</dbReference>
<dbReference type="InterPro" id="IPR025497">
    <property type="entry name" value="PatA-like_N"/>
</dbReference>
<dbReference type="Pfam" id="PF14332">
    <property type="entry name" value="DUF4388"/>
    <property type="match status" value="1"/>
</dbReference>
<dbReference type="RefSeq" id="WP_189644092.1">
    <property type="nucleotide sequence ID" value="NZ_BNAL01000053.1"/>
</dbReference>
<organism evidence="2 3">
    <name type="scientific">Deinococcus piscis</name>
    <dbReference type="NCBI Taxonomy" id="394230"/>
    <lineage>
        <taxon>Bacteria</taxon>
        <taxon>Thermotogati</taxon>
        <taxon>Deinococcota</taxon>
        <taxon>Deinococci</taxon>
        <taxon>Deinococcales</taxon>
        <taxon>Deinococcaceae</taxon>
        <taxon>Deinococcus</taxon>
    </lineage>
</organism>
<dbReference type="Proteomes" id="UP000632154">
    <property type="component" value="Unassembled WGS sequence"/>
</dbReference>
<name>A0ABQ3KE29_9DEIO</name>
<keyword evidence="3" id="KW-1185">Reference proteome</keyword>
<evidence type="ECO:0000259" key="1">
    <source>
        <dbReference type="Pfam" id="PF14332"/>
    </source>
</evidence>
<evidence type="ECO:0000313" key="3">
    <source>
        <dbReference type="Proteomes" id="UP000632154"/>
    </source>
</evidence>
<gene>
    <name evidence="2" type="ORF">GCM10017783_25010</name>
</gene>
<accession>A0ABQ3KE29</accession>
<evidence type="ECO:0000313" key="2">
    <source>
        <dbReference type="EMBL" id="GHG11674.1"/>
    </source>
</evidence>
<dbReference type="EMBL" id="BNAL01000053">
    <property type="protein sequence ID" value="GHG11674.1"/>
    <property type="molecule type" value="Genomic_DNA"/>
</dbReference>
<dbReference type="SUPFAM" id="SSF52172">
    <property type="entry name" value="CheY-like"/>
    <property type="match status" value="1"/>
</dbReference>